<dbReference type="NCBIfam" id="NF009154">
    <property type="entry name" value="PRK12497.3-3"/>
    <property type="match status" value="1"/>
</dbReference>
<dbReference type="PANTHER" id="PTHR34039:SF1">
    <property type="entry name" value="UPF0102 PROTEIN YRAN"/>
    <property type="match status" value="1"/>
</dbReference>
<dbReference type="CDD" id="cd20736">
    <property type="entry name" value="PoNe_Nuclease"/>
    <property type="match status" value="1"/>
</dbReference>
<accession>A0A252F750</accession>
<protein>
    <recommendedName>
        <fullName evidence="2">UPF0102 protein CBW42_03315</fullName>
    </recommendedName>
</protein>
<evidence type="ECO:0000313" key="4">
    <source>
        <dbReference type="Proteomes" id="UP000194903"/>
    </source>
</evidence>
<dbReference type="OrthoDB" id="9802516at2"/>
<dbReference type="InterPro" id="IPR011856">
    <property type="entry name" value="tRNA_endonuc-like_dom_sf"/>
</dbReference>
<dbReference type="GO" id="GO:0003676">
    <property type="term" value="F:nucleic acid binding"/>
    <property type="evidence" value="ECO:0007669"/>
    <property type="project" value="InterPro"/>
</dbReference>
<name>A0A252F750_9FIRM</name>
<gene>
    <name evidence="3" type="ORF">CBW42_03315</name>
</gene>
<dbReference type="Proteomes" id="UP000194903">
    <property type="component" value="Unassembled WGS sequence"/>
</dbReference>
<comment type="similarity">
    <text evidence="1 2">Belongs to the UPF0102 family.</text>
</comment>
<dbReference type="InterPro" id="IPR011335">
    <property type="entry name" value="Restrct_endonuc-II-like"/>
</dbReference>
<dbReference type="NCBIfam" id="NF009150">
    <property type="entry name" value="PRK12497.1-3"/>
    <property type="match status" value="1"/>
</dbReference>
<dbReference type="SUPFAM" id="SSF52980">
    <property type="entry name" value="Restriction endonuclease-like"/>
    <property type="match status" value="1"/>
</dbReference>
<reference evidence="3 4" key="1">
    <citation type="submission" date="2017-05" db="EMBL/GenBank/DDBJ databases">
        <title>Butyricicoccus porcorum sp. nov. a butyrate-producing bacterium from the swine intestinal tract.</title>
        <authorList>
            <person name="Trachsel J."/>
            <person name="Humphrey S."/>
            <person name="Allen H.K."/>
        </authorList>
    </citation>
    <scope>NUCLEOTIDE SEQUENCE [LARGE SCALE GENOMIC DNA]</scope>
    <source>
        <strain evidence="3">BB10</strain>
    </source>
</reference>
<dbReference type="NCBIfam" id="TIGR00252">
    <property type="entry name" value="YraN family protein"/>
    <property type="match status" value="1"/>
</dbReference>
<dbReference type="Gene3D" id="3.40.1350.10">
    <property type="match status" value="1"/>
</dbReference>
<dbReference type="AlphaFoldDB" id="A0A252F750"/>
<keyword evidence="4" id="KW-1185">Reference proteome</keyword>
<evidence type="ECO:0000256" key="1">
    <source>
        <dbReference type="ARBA" id="ARBA00006738"/>
    </source>
</evidence>
<proteinExistence type="inferred from homology"/>
<dbReference type="HAMAP" id="MF_00048">
    <property type="entry name" value="UPF0102"/>
    <property type="match status" value="1"/>
</dbReference>
<dbReference type="PANTHER" id="PTHR34039">
    <property type="entry name" value="UPF0102 PROTEIN YRAN"/>
    <property type="match status" value="1"/>
</dbReference>
<evidence type="ECO:0000256" key="2">
    <source>
        <dbReference type="HAMAP-Rule" id="MF_00048"/>
    </source>
</evidence>
<comment type="caution">
    <text evidence="3">The sequence shown here is derived from an EMBL/GenBank/DDBJ whole genome shotgun (WGS) entry which is preliminary data.</text>
</comment>
<dbReference type="EMBL" id="NHOC01000002">
    <property type="protein sequence ID" value="OUM21605.1"/>
    <property type="molecule type" value="Genomic_DNA"/>
</dbReference>
<dbReference type="InterPro" id="IPR003509">
    <property type="entry name" value="UPF0102_YraN-like"/>
</dbReference>
<sequence length="115" mass="12902">MTTGQRGEQRAAEFLERHGYAVLSRNYRTRYGEIDLICAGAGCIAFVEVKTRSSTKFGAPREAVTLSKQHRMILAAQKWLLEHPTALQPRFDVVEVLVSGDLCRINHIPNAFEVS</sequence>
<dbReference type="RefSeq" id="WP_087017715.1">
    <property type="nucleotide sequence ID" value="NZ_CP178353.1"/>
</dbReference>
<dbReference type="Pfam" id="PF02021">
    <property type="entry name" value="UPF0102"/>
    <property type="match status" value="1"/>
</dbReference>
<evidence type="ECO:0000313" key="3">
    <source>
        <dbReference type="EMBL" id="OUM21605.1"/>
    </source>
</evidence>
<organism evidence="3 4">
    <name type="scientific">Butyricicoccus porcorum</name>
    <dbReference type="NCBI Taxonomy" id="1945634"/>
    <lineage>
        <taxon>Bacteria</taxon>
        <taxon>Bacillati</taxon>
        <taxon>Bacillota</taxon>
        <taxon>Clostridia</taxon>
        <taxon>Eubacteriales</taxon>
        <taxon>Butyricicoccaceae</taxon>
        <taxon>Butyricicoccus</taxon>
    </lineage>
</organism>